<reference evidence="1 2" key="1">
    <citation type="submission" date="2017-07" db="EMBL/GenBank/DDBJ databases">
        <title>Draft Genome Sequences of Select Purple Nonsulfur Bacteria.</title>
        <authorList>
            <person name="Lasarre B."/>
            <person name="Mckinlay J.B."/>
        </authorList>
    </citation>
    <scope>NUCLEOTIDE SEQUENCE [LARGE SCALE GENOMIC DNA]</scope>
    <source>
        <strain evidence="1 2">DSM 11290</strain>
    </source>
</reference>
<dbReference type="EMBL" id="NPEV01000017">
    <property type="protein sequence ID" value="RAI27513.1"/>
    <property type="molecule type" value="Genomic_DNA"/>
</dbReference>
<sequence>MHADNKINDDGLAGERLWMFADAGLEETIKEIWPDHYEYDLRGDLIRLITLGKLRGCLELVRGLLQSPCDHHHHGQWALECLIELDDKEALAEFAGRFSHSFRDMPLAFQVSFATNLFPDYLTLDQLCDVIEFSNDPRRGTVEGFGHALKRLWRKCPEADKDAFAERLAALALRKPHCADYHRVSAKYRFIARNIRPICRDLLQKAEQDAPSQALVRCLMTLRRADRQEGMNRNEKPSIKQLIDEKPAVKRALLWHDVAEARANARYAEKIRSFRQIFFLQDEVSPSYTADDISWLLDDLSQRSCPIDRMIVLSILVDLVRSGIAPERINRPILTDLVSDDADVSDWLCALFNPPPVDKESAKWEKQAEKYRLKRRRKELIAQASWVQFRKEMVSNPELILQPSTRFRNIHQISNLLRLDANKASEEFVEHVDRIEEWFSAEVKQAFTQALSDHWRSIDVTYEGAKTWNQEYGRAGVYLEFRENLAAFDELSVELANKAIRLGVTDHHSDWVQRLIERRPDIGLPIVAEHTAGELSSSDGFGTSFLYYFAHQAPSVPSEIVDCLRDAATPLPSDENLLGLLIAIFVKAELPDAMAGVFSDLFEQAFSDAFLSTNYTRAAQCIGGLLAINTSAGISRMQPVWSDASADQKIAFATAVFGVLFDNRHGGLALNCLNKLSPSELASLYRIGRTFVPNREPEFGVARSVDEIDRAQCGHNAVLAALIEKTGADAYAEVCGLATNSEESWCLRRAKSMLERDSERAAWNEAEVLSFEQAFTAPIKNGIQLHAAVMHALQSFYDGLTNNDASICGLLQTFSQCEERDEAALRDAILSNLIDNNAQVFHSARENQVGRKKRPDIFIAGATCPFQVAIEVKQADQWSGTDLFAALEDQLVGQYLYPENRRNGVLLLINTDPKKSWELPGRKRRSTFAELMEALQVRADELSNTEGRERVSVFSIDVPI</sequence>
<evidence type="ECO:0000313" key="2">
    <source>
        <dbReference type="Proteomes" id="UP000249299"/>
    </source>
</evidence>
<dbReference type="Proteomes" id="UP000249299">
    <property type="component" value="Unassembled WGS sequence"/>
</dbReference>
<keyword evidence="2" id="KW-1185">Reference proteome</keyword>
<name>A0A327JQ65_9HYPH</name>
<evidence type="ECO:0000313" key="1">
    <source>
        <dbReference type="EMBL" id="RAI27513.1"/>
    </source>
</evidence>
<dbReference type="AlphaFoldDB" id="A0A327JQ65"/>
<protein>
    <submittedName>
        <fullName evidence="1">Uncharacterized protein</fullName>
    </submittedName>
</protein>
<accession>A0A327JQ65</accession>
<comment type="caution">
    <text evidence="1">The sequence shown here is derived from an EMBL/GenBank/DDBJ whole genome shotgun (WGS) entry which is preliminary data.</text>
</comment>
<gene>
    <name evidence="1" type="ORF">CH339_09760</name>
</gene>
<organism evidence="1 2">
    <name type="scientific">Rhodobium orientis</name>
    <dbReference type="NCBI Taxonomy" id="34017"/>
    <lineage>
        <taxon>Bacteria</taxon>
        <taxon>Pseudomonadati</taxon>
        <taxon>Pseudomonadota</taxon>
        <taxon>Alphaproteobacteria</taxon>
        <taxon>Hyphomicrobiales</taxon>
        <taxon>Rhodobiaceae</taxon>
        <taxon>Rhodobium</taxon>
    </lineage>
</organism>
<proteinExistence type="predicted"/>